<protein>
    <submittedName>
        <fullName evidence="1">Uncharacterized protein</fullName>
    </submittedName>
</protein>
<evidence type="ECO:0000313" key="2">
    <source>
        <dbReference type="Proteomes" id="UP000225978"/>
    </source>
</evidence>
<accession>A0A1J0GV74</accession>
<dbReference type="Proteomes" id="UP000225978">
    <property type="component" value="Segment"/>
</dbReference>
<name>A0A1J0GV74_9CAUD</name>
<organism evidence="1 2">
    <name type="scientific">Vibrio phage vB_VspP_pVa5</name>
    <dbReference type="NCBI Taxonomy" id="1913109"/>
    <lineage>
        <taxon>Viruses</taxon>
        <taxon>Duplodnaviria</taxon>
        <taxon>Heunggongvirae</taxon>
        <taxon>Uroviricota</taxon>
        <taxon>Caudoviricetes</taxon>
        <taxon>Schitoviridae</taxon>
        <taxon>Pontosvirinae</taxon>
        <taxon>Galateavirus</taxon>
        <taxon>Galateavirus PVA5</taxon>
    </lineage>
</organism>
<dbReference type="EMBL" id="KX889068">
    <property type="protein sequence ID" value="APC46078.1"/>
    <property type="molecule type" value="Genomic_DNA"/>
</dbReference>
<gene>
    <name evidence="1" type="ORF">vBVspPpVa5_0052</name>
</gene>
<reference evidence="1 2" key="1">
    <citation type="journal article" date="2017" name="Viruses">
        <title>Stumbling across the Same Phage: Comparative Genomics of Widespread Temperate Phages Infecting the Fish Pathogen Vibrio anguillarum.</title>
        <authorList>
            <person name="Kalatzis P.G."/>
            <person name="Rorbo N.I."/>
            <person name="Castillo D."/>
            <person name="Mauritzen J.J."/>
            <person name="Jorgensen J."/>
            <person name="Kokkari C."/>
            <person name="Zhang F."/>
            <person name="Katharios P."/>
            <person name="Middelboe M."/>
        </authorList>
    </citation>
    <scope>NUCLEOTIDE SEQUENCE [LARGE SCALE GENOMIC DNA]</scope>
</reference>
<proteinExistence type="predicted"/>
<sequence>MTNIELTIKRLETLKPMLLSMDADTLAEREVCKHSANATVRESGAIDCKTECDECVFGVDVSKDADGNVTDYGNLEQTINELKMIALLEA</sequence>
<keyword evidence="2" id="KW-1185">Reference proteome</keyword>
<evidence type="ECO:0000313" key="1">
    <source>
        <dbReference type="EMBL" id="APC46078.1"/>
    </source>
</evidence>